<feature type="compositionally biased region" description="Basic and acidic residues" evidence="1">
    <location>
        <begin position="53"/>
        <end position="64"/>
    </location>
</feature>
<evidence type="ECO:0000313" key="2">
    <source>
        <dbReference type="Ensembl" id="ENSMPUP00000017979.1"/>
    </source>
</evidence>
<sequence>QKHGQCPGNTEKNLPAEAESSFRKKVPLEHSLEGASVRRKNLTRIVPQTNKLLKQERAREHEPGEQQAEGEAVSPLSKKPEVGLDRRTLGS</sequence>
<dbReference type="EMBL" id="AEYP01032594">
    <property type="status" value="NOT_ANNOTATED_CDS"/>
    <property type="molecule type" value="Genomic_DNA"/>
</dbReference>
<accession>M3Z317</accession>
<evidence type="ECO:0000256" key="1">
    <source>
        <dbReference type="SAM" id="MobiDB-lite"/>
    </source>
</evidence>
<reference evidence="2" key="1">
    <citation type="submission" date="2024-06" db="UniProtKB">
        <authorList>
            <consortium name="Ensembl"/>
        </authorList>
    </citation>
    <scope>IDENTIFICATION</scope>
</reference>
<name>M3Z317_MUSPF</name>
<proteinExistence type="predicted"/>
<dbReference type="Ensembl" id="ENSMPUT00000018242.1">
    <property type="protein sequence ID" value="ENSMPUP00000017979.1"/>
    <property type="gene ID" value="ENSMPUG00000018091.1"/>
</dbReference>
<protein>
    <submittedName>
        <fullName evidence="2">Uncharacterized protein</fullName>
    </submittedName>
</protein>
<organism evidence="2">
    <name type="scientific">Mustela putorius furo</name>
    <name type="common">European domestic ferret</name>
    <name type="synonym">Mustela furo</name>
    <dbReference type="NCBI Taxonomy" id="9669"/>
    <lineage>
        <taxon>Eukaryota</taxon>
        <taxon>Metazoa</taxon>
        <taxon>Chordata</taxon>
        <taxon>Craniata</taxon>
        <taxon>Vertebrata</taxon>
        <taxon>Euteleostomi</taxon>
        <taxon>Mammalia</taxon>
        <taxon>Eutheria</taxon>
        <taxon>Laurasiatheria</taxon>
        <taxon>Carnivora</taxon>
        <taxon>Caniformia</taxon>
        <taxon>Musteloidea</taxon>
        <taxon>Mustelidae</taxon>
        <taxon>Mustelinae</taxon>
        <taxon>Mustela</taxon>
    </lineage>
</organism>
<dbReference type="HOGENOM" id="CLU_2432654_0_0_1"/>
<feature type="compositionally biased region" description="Basic and acidic residues" evidence="1">
    <location>
        <begin position="20"/>
        <end position="32"/>
    </location>
</feature>
<feature type="compositionally biased region" description="Basic and acidic residues" evidence="1">
    <location>
        <begin position="78"/>
        <end position="91"/>
    </location>
</feature>
<dbReference type="AlphaFoldDB" id="M3Z317"/>
<feature type="region of interest" description="Disordered" evidence="1">
    <location>
        <begin position="1"/>
        <end position="91"/>
    </location>
</feature>
<dbReference type="InParanoid" id="M3Z317"/>
<dbReference type="EMBL" id="AEYP01032595">
    <property type="status" value="NOT_ANNOTATED_CDS"/>
    <property type="molecule type" value="Genomic_DNA"/>
</dbReference>